<gene>
    <name evidence="1" type="ORF">BleG1_0453</name>
</gene>
<dbReference type="HOGENOM" id="CLU_3196154_0_0_9"/>
<keyword evidence="2" id="KW-1185">Reference proteome</keyword>
<dbReference type="RefSeq" id="WP_180316752.1">
    <property type="nucleotide sequence ID" value="NZ_CP003923.1"/>
</dbReference>
<proteinExistence type="predicted"/>
<organism evidence="1 2">
    <name type="scientific">Shouchella lehensis G1</name>
    <dbReference type="NCBI Taxonomy" id="1246626"/>
    <lineage>
        <taxon>Bacteria</taxon>
        <taxon>Bacillati</taxon>
        <taxon>Bacillota</taxon>
        <taxon>Bacilli</taxon>
        <taxon>Bacillales</taxon>
        <taxon>Bacillaceae</taxon>
        <taxon>Shouchella</taxon>
    </lineage>
</organism>
<accession>A0A060LP17</accession>
<dbReference type="PATRIC" id="fig|1246626.3.peg.441"/>
<dbReference type="NCBIfam" id="NF038154">
    <property type="entry name" value="lanthi_III_a"/>
    <property type="match status" value="1"/>
</dbReference>
<reference evidence="1 2" key="1">
    <citation type="journal article" date="2014" name="Gene">
        <title>A comparative genomic analysis of the alkalitolerant soil bacterium Bacillus lehensis G1.</title>
        <authorList>
            <person name="Noor Y.M."/>
            <person name="Samsulrizal N.H."/>
            <person name="Jema'on N.A."/>
            <person name="Low K.O."/>
            <person name="Ramli A.N."/>
            <person name="Alias N.I."/>
            <person name="Damis S.I."/>
            <person name="Fuzi S.F."/>
            <person name="Isa M.N."/>
            <person name="Murad A.M."/>
            <person name="Raih M.F."/>
            <person name="Bakar F.D."/>
            <person name="Najimudin N."/>
            <person name="Mahadi N.M."/>
            <person name="Illias R.M."/>
        </authorList>
    </citation>
    <scope>NUCLEOTIDE SEQUENCE [LARGE SCALE GENOMIC DNA]</scope>
    <source>
        <strain evidence="1 2">G1</strain>
    </source>
</reference>
<dbReference type="STRING" id="1246626.BleG1_0453"/>
<name>A0A060LP17_9BACI</name>
<protein>
    <submittedName>
        <fullName evidence="1">Uncharacterized protein</fullName>
    </submittedName>
</protein>
<sequence>MNQVLDLQKLAHDLDGQGQWSVEKSPATVTITTTAVGWSTASNDC</sequence>
<evidence type="ECO:0000313" key="1">
    <source>
        <dbReference type="EMBL" id="AIC93061.1"/>
    </source>
</evidence>
<dbReference type="AlphaFoldDB" id="A0A060LP17"/>
<dbReference type="EMBL" id="CP003923">
    <property type="protein sequence ID" value="AIC93061.1"/>
    <property type="molecule type" value="Genomic_DNA"/>
</dbReference>
<evidence type="ECO:0000313" key="2">
    <source>
        <dbReference type="Proteomes" id="UP000027142"/>
    </source>
</evidence>
<dbReference type="Proteomes" id="UP000027142">
    <property type="component" value="Chromosome"/>
</dbReference>
<dbReference type="KEGG" id="ble:BleG1_0453"/>